<dbReference type="SUPFAM" id="SSF48295">
    <property type="entry name" value="TrpR-like"/>
    <property type="match status" value="1"/>
</dbReference>
<dbReference type="Gene3D" id="1.10.10.10">
    <property type="entry name" value="Winged helix-like DNA-binding domain superfamily/Winged helix DNA-binding domain"/>
    <property type="match status" value="1"/>
</dbReference>
<organism evidence="1 2">
    <name type="scientific">Rhodoferax potami</name>
    <dbReference type="NCBI Taxonomy" id="3068338"/>
    <lineage>
        <taxon>Bacteria</taxon>
        <taxon>Pseudomonadati</taxon>
        <taxon>Pseudomonadota</taxon>
        <taxon>Betaproteobacteria</taxon>
        <taxon>Burkholderiales</taxon>
        <taxon>Comamonadaceae</taxon>
        <taxon>Rhodoferax</taxon>
    </lineage>
</organism>
<comment type="caution">
    <text evidence="1">The sequence shown here is derived from an EMBL/GenBank/DDBJ whole genome shotgun (WGS) entry which is preliminary data.</text>
</comment>
<dbReference type="InterPro" id="IPR036388">
    <property type="entry name" value="WH-like_DNA-bd_sf"/>
</dbReference>
<evidence type="ECO:0000313" key="2">
    <source>
        <dbReference type="Proteomes" id="UP001321700"/>
    </source>
</evidence>
<dbReference type="Pfam" id="PF06627">
    <property type="entry name" value="DUF1153"/>
    <property type="match status" value="1"/>
</dbReference>
<proteinExistence type="predicted"/>
<keyword evidence="2" id="KW-1185">Reference proteome</keyword>
<reference evidence="1 2" key="1">
    <citation type="submission" date="2023-08" db="EMBL/GenBank/DDBJ databases">
        <title>Rhodoferax potami sp. nov. and Rhodoferax mekongensis sp. nov., isolated from the Mekong River in Thailand.</title>
        <authorList>
            <person name="Kitikhun S."/>
            <person name="Charoenyingcharoen P."/>
            <person name="Siriarchawattana P."/>
            <person name="Likhitrattanapisal S."/>
            <person name="Nilsakha T."/>
            <person name="Chanpet A."/>
            <person name="Rattanawaree P."/>
            <person name="Ingsriswang S."/>
        </authorList>
    </citation>
    <scope>NUCLEOTIDE SEQUENCE [LARGE SCALE GENOMIC DNA]</scope>
    <source>
        <strain evidence="1 2">TBRC 17660</strain>
    </source>
</reference>
<sequence length="114" mass="12776">MSTLMKEYIKRWTAKRKTALVLGLVQGKATISEATPAYDLNPSEVEQWVDEDKRGMENALRSKPQGFGMLYAGACYQKQPLGKTVLGQVYCQLNPDLPTRGDELLQTPFRNPLA</sequence>
<dbReference type="InterPro" id="IPR010921">
    <property type="entry name" value="Trp_repressor/repl_initiator"/>
</dbReference>
<accession>A0ABU3KSH1</accession>
<dbReference type="Proteomes" id="UP001321700">
    <property type="component" value="Unassembled WGS sequence"/>
</dbReference>
<dbReference type="EMBL" id="JAVBIK010000003">
    <property type="protein sequence ID" value="MDT7520770.1"/>
    <property type="molecule type" value="Genomic_DNA"/>
</dbReference>
<gene>
    <name evidence="1" type="ORF">RAE19_19215</name>
</gene>
<dbReference type="InterPro" id="IPR009534">
    <property type="entry name" value="DUF1153"/>
</dbReference>
<dbReference type="RefSeq" id="WP_313876432.1">
    <property type="nucleotide sequence ID" value="NZ_JAVBIK010000003.1"/>
</dbReference>
<evidence type="ECO:0000313" key="1">
    <source>
        <dbReference type="EMBL" id="MDT7520770.1"/>
    </source>
</evidence>
<protein>
    <submittedName>
        <fullName evidence="1">DUF1153 domain-containing protein</fullName>
    </submittedName>
</protein>
<name>A0ABU3KSH1_9BURK</name>